<feature type="domain" description="Cyclin-like" evidence="8">
    <location>
        <begin position="189"/>
        <end position="273"/>
    </location>
</feature>
<dbReference type="PIRSF" id="PIRSF001771">
    <property type="entry name" value="Cyclin_A_B_D_E"/>
    <property type="match status" value="1"/>
</dbReference>
<keyword evidence="11" id="KW-1185">Reference proteome</keyword>
<dbReference type="GO" id="GO:0051301">
    <property type="term" value="P:cell division"/>
    <property type="evidence" value="ECO:0007669"/>
    <property type="project" value="UniProtKB-KW"/>
</dbReference>
<dbReference type="Gene3D" id="1.10.472.10">
    <property type="entry name" value="Cyclin-like"/>
    <property type="match status" value="2"/>
</dbReference>
<dbReference type="Pfam" id="PF02984">
    <property type="entry name" value="Cyclin_C"/>
    <property type="match status" value="1"/>
</dbReference>
<keyword evidence="7" id="KW-0472">Membrane</keyword>
<evidence type="ECO:0000256" key="4">
    <source>
        <dbReference type="ARBA" id="ARBA00023306"/>
    </source>
</evidence>
<dbReference type="InterPro" id="IPR046965">
    <property type="entry name" value="Cyclin_A/B-like"/>
</dbReference>
<dbReference type="PANTHER" id="PTHR10177">
    <property type="entry name" value="CYCLINS"/>
    <property type="match status" value="1"/>
</dbReference>
<evidence type="ECO:0000313" key="11">
    <source>
        <dbReference type="Proteomes" id="UP000317650"/>
    </source>
</evidence>
<evidence type="ECO:0008006" key="12">
    <source>
        <dbReference type="Google" id="ProtNLM"/>
    </source>
</evidence>
<name>A0A4S8KCR9_MUSBA</name>
<keyword evidence="3 5" id="KW-0195">Cyclin</keyword>
<dbReference type="FunFam" id="1.10.472.10:FF:000032">
    <property type="entry name" value="G2/mitotic-specific cyclin-1"/>
    <property type="match status" value="1"/>
</dbReference>
<accession>A0A4S8KCR9</accession>
<dbReference type="InterPro" id="IPR036915">
    <property type="entry name" value="Cyclin-like_sf"/>
</dbReference>
<proteinExistence type="inferred from homology"/>
<dbReference type="STRING" id="52838.A0A4S8KCR9"/>
<dbReference type="InterPro" id="IPR004367">
    <property type="entry name" value="Cyclin_C-dom"/>
</dbReference>
<evidence type="ECO:0000256" key="5">
    <source>
        <dbReference type="RuleBase" id="RU000383"/>
    </source>
</evidence>
<feature type="domain" description="Cyclin-like" evidence="8">
    <location>
        <begin position="286"/>
        <end position="368"/>
    </location>
</feature>
<dbReference type="SUPFAM" id="SSF47954">
    <property type="entry name" value="Cyclin-like"/>
    <property type="match status" value="2"/>
</dbReference>
<evidence type="ECO:0000259" key="9">
    <source>
        <dbReference type="SMART" id="SM01332"/>
    </source>
</evidence>
<evidence type="ECO:0000256" key="2">
    <source>
        <dbReference type="ARBA" id="ARBA00022618"/>
    </source>
</evidence>
<feature type="compositionally biased region" description="Polar residues" evidence="6">
    <location>
        <begin position="119"/>
        <end position="129"/>
    </location>
</feature>
<evidence type="ECO:0000313" key="10">
    <source>
        <dbReference type="EMBL" id="THU72943.1"/>
    </source>
</evidence>
<dbReference type="EMBL" id="PYDT01000001">
    <property type="protein sequence ID" value="THU72943.1"/>
    <property type="molecule type" value="Genomic_DNA"/>
</dbReference>
<dbReference type="InterPro" id="IPR013763">
    <property type="entry name" value="Cyclin-like_dom"/>
</dbReference>
<dbReference type="GO" id="GO:0044772">
    <property type="term" value="P:mitotic cell cycle phase transition"/>
    <property type="evidence" value="ECO:0007669"/>
    <property type="project" value="InterPro"/>
</dbReference>
<feature type="domain" description="Cyclin C-terminal" evidence="9">
    <location>
        <begin position="282"/>
        <end position="398"/>
    </location>
</feature>
<organism evidence="10 11">
    <name type="scientific">Musa balbisiana</name>
    <name type="common">Banana</name>
    <dbReference type="NCBI Taxonomy" id="52838"/>
    <lineage>
        <taxon>Eukaryota</taxon>
        <taxon>Viridiplantae</taxon>
        <taxon>Streptophyta</taxon>
        <taxon>Embryophyta</taxon>
        <taxon>Tracheophyta</taxon>
        <taxon>Spermatophyta</taxon>
        <taxon>Magnoliopsida</taxon>
        <taxon>Liliopsida</taxon>
        <taxon>Zingiberales</taxon>
        <taxon>Musaceae</taxon>
        <taxon>Musa</taxon>
    </lineage>
</organism>
<comment type="similarity">
    <text evidence="1">Belongs to the cyclin family. Cyclin AB subfamily.</text>
</comment>
<dbReference type="Pfam" id="PF00134">
    <property type="entry name" value="Cyclin_N"/>
    <property type="match status" value="1"/>
</dbReference>
<dbReference type="InterPro" id="IPR006671">
    <property type="entry name" value="Cyclin_N"/>
</dbReference>
<dbReference type="SMART" id="SM01332">
    <property type="entry name" value="Cyclin_C"/>
    <property type="match status" value="1"/>
</dbReference>
<dbReference type="InterPro" id="IPR039361">
    <property type="entry name" value="Cyclin"/>
</dbReference>
<sequence>MAAGCLQEKASLLLTQQQQKTGSTAKLIRKLKAAAKKKSEITRRAFLKLGNQLVDRSSPLQMLPSKILLKTQLSKLRKNLVVPADDIVTNKGYEKVVRQKDPVAVKSSTDSTVDEEISHTTSDVSGPSNDTEDLDRIIDALDGDSQLAVVEYVDDIYNFYKLGEKCGRPRKYMDFQVEIKEEMRSTLADRLIDEFHCYELIPETLYLTFYIVDQYLSREKVMETDLMLVGVGAMLIASKYEDSWPLGIEDCIDITHGAFSEEQILAKEKAILETLEWNITVPTQYVFLAYFLKAAMSDKEMEDMVFFFSELGLIPYSLITYLPSLVAASAVYAARCTLKKTPRWTEMLVEYTGYSEQQLLECARELVSLHSSATEGKLKAVYETYSDAEFGAVALAADNIGSWSNHENMVGQRS</sequence>
<keyword evidence="7" id="KW-0812">Transmembrane</keyword>
<feature type="region of interest" description="Disordered" evidence="6">
    <location>
        <begin position="107"/>
        <end position="130"/>
    </location>
</feature>
<evidence type="ECO:0000259" key="8">
    <source>
        <dbReference type="SMART" id="SM00385"/>
    </source>
</evidence>
<evidence type="ECO:0000256" key="1">
    <source>
        <dbReference type="ARBA" id="ARBA00006955"/>
    </source>
</evidence>
<feature type="transmembrane region" description="Helical" evidence="7">
    <location>
        <begin position="313"/>
        <end position="334"/>
    </location>
</feature>
<keyword evidence="7" id="KW-1133">Transmembrane helix</keyword>
<gene>
    <name evidence="10" type="ORF">C4D60_Mb04t17550</name>
</gene>
<dbReference type="AlphaFoldDB" id="A0A4S8KCR9"/>
<evidence type="ECO:0000256" key="7">
    <source>
        <dbReference type="SAM" id="Phobius"/>
    </source>
</evidence>
<dbReference type="Proteomes" id="UP000317650">
    <property type="component" value="Chromosome 4"/>
</dbReference>
<keyword evidence="4" id="KW-0131">Cell cycle</keyword>
<keyword evidence="2" id="KW-0132">Cell division</keyword>
<evidence type="ECO:0000256" key="3">
    <source>
        <dbReference type="ARBA" id="ARBA00023127"/>
    </source>
</evidence>
<dbReference type="GO" id="GO:0016538">
    <property type="term" value="F:cyclin-dependent protein serine/threonine kinase regulator activity"/>
    <property type="evidence" value="ECO:0007669"/>
    <property type="project" value="InterPro"/>
</dbReference>
<protein>
    <recommendedName>
        <fullName evidence="12">Cyclin N-terminal domain-containing protein</fullName>
    </recommendedName>
</protein>
<dbReference type="GO" id="GO:0010332">
    <property type="term" value="P:response to gamma radiation"/>
    <property type="evidence" value="ECO:0007669"/>
    <property type="project" value="UniProtKB-ARBA"/>
</dbReference>
<comment type="caution">
    <text evidence="10">The sequence shown here is derived from an EMBL/GenBank/DDBJ whole genome shotgun (WGS) entry which is preliminary data.</text>
</comment>
<reference evidence="10 11" key="1">
    <citation type="journal article" date="2019" name="Nat. Plants">
        <title>Genome sequencing of Musa balbisiana reveals subgenome evolution and function divergence in polyploid bananas.</title>
        <authorList>
            <person name="Yao X."/>
        </authorList>
    </citation>
    <scope>NUCLEOTIDE SEQUENCE [LARGE SCALE GENOMIC DNA]</scope>
    <source>
        <strain evidence="11">cv. DH-PKW</strain>
        <tissue evidence="10">Leaves</tissue>
    </source>
</reference>
<evidence type="ECO:0000256" key="6">
    <source>
        <dbReference type="SAM" id="MobiDB-lite"/>
    </source>
</evidence>
<dbReference type="SMART" id="SM00385">
    <property type="entry name" value="CYCLIN"/>
    <property type="match status" value="2"/>
</dbReference>